<dbReference type="EMBL" id="KB742696">
    <property type="protein sequence ID" value="EOB05354.1"/>
    <property type="molecule type" value="Genomic_DNA"/>
</dbReference>
<proteinExistence type="predicted"/>
<accession>R0LI44</accession>
<reference evidence="2" key="1">
    <citation type="journal article" date="2013" name="Nat. Genet.">
        <title>The duck genome and transcriptome provide insight into an avian influenza virus reservoir species.</title>
        <authorList>
            <person name="Huang Y."/>
            <person name="Li Y."/>
            <person name="Burt D.W."/>
            <person name="Chen H."/>
            <person name="Zhang Y."/>
            <person name="Qian W."/>
            <person name="Kim H."/>
            <person name="Gan S."/>
            <person name="Zhao Y."/>
            <person name="Li J."/>
            <person name="Yi K."/>
            <person name="Feng H."/>
            <person name="Zhu P."/>
            <person name="Li B."/>
            <person name="Liu Q."/>
            <person name="Fairley S."/>
            <person name="Magor K.E."/>
            <person name="Du Z."/>
            <person name="Hu X."/>
            <person name="Goodman L."/>
            <person name="Tafer H."/>
            <person name="Vignal A."/>
            <person name="Lee T."/>
            <person name="Kim K.W."/>
            <person name="Sheng Z."/>
            <person name="An Y."/>
            <person name="Searle S."/>
            <person name="Herrero J."/>
            <person name="Groenen M.A."/>
            <person name="Crooijmans R.P."/>
            <person name="Faraut T."/>
            <person name="Cai Q."/>
            <person name="Webster R.G."/>
            <person name="Aldridge J.R."/>
            <person name="Warren W.C."/>
            <person name="Bartschat S."/>
            <person name="Kehr S."/>
            <person name="Marz M."/>
            <person name="Stadler P.F."/>
            <person name="Smith J."/>
            <person name="Kraus R.H."/>
            <person name="Zhao Y."/>
            <person name="Ren L."/>
            <person name="Fei J."/>
            <person name="Morisson M."/>
            <person name="Kaiser P."/>
            <person name="Griffin D.K."/>
            <person name="Rao M."/>
            <person name="Pitel F."/>
            <person name="Wang J."/>
            <person name="Li N."/>
        </authorList>
    </citation>
    <scope>NUCLEOTIDE SEQUENCE [LARGE SCALE GENOMIC DNA]</scope>
</reference>
<protein>
    <submittedName>
        <fullName evidence="1">Uncharacterized protein</fullName>
    </submittedName>
</protein>
<evidence type="ECO:0000313" key="1">
    <source>
        <dbReference type="EMBL" id="EOB05354.1"/>
    </source>
</evidence>
<organism evidence="1 2">
    <name type="scientific">Anas platyrhynchos</name>
    <name type="common">Mallard</name>
    <name type="synonym">Anas boschas</name>
    <dbReference type="NCBI Taxonomy" id="8839"/>
    <lineage>
        <taxon>Eukaryota</taxon>
        <taxon>Metazoa</taxon>
        <taxon>Chordata</taxon>
        <taxon>Craniata</taxon>
        <taxon>Vertebrata</taxon>
        <taxon>Euteleostomi</taxon>
        <taxon>Archelosauria</taxon>
        <taxon>Archosauria</taxon>
        <taxon>Dinosauria</taxon>
        <taxon>Saurischia</taxon>
        <taxon>Theropoda</taxon>
        <taxon>Coelurosauria</taxon>
        <taxon>Aves</taxon>
        <taxon>Neognathae</taxon>
        <taxon>Galloanserae</taxon>
        <taxon>Anseriformes</taxon>
        <taxon>Anatidae</taxon>
        <taxon>Anatinae</taxon>
        <taxon>Anas</taxon>
    </lineage>
</organism>
<gene>
    <name evidence="1" type="ORF">Anapl_08376</name>
</gene>
<keyword evidence="2" id="KW-1185">Reference proteome</keyword>
<sequence length="142" mass="15430">MHRAWHEHCQAGPAGLFVLKGAAASVQFAPTGKCLLQKHYRHPCAQGEPLLAAKDGCGVVKAAPRYEKGMLTPNSPKAKDEMELILRPTDTDGDRARAMPSDMKTLFWCPGGSSKQPVGCPAVSYDCAEEELMASIEREYGR</sequence>
<name>R0LI44_ANAPL</name>
<dbReference type="Proteomes" id="UP000296049">
    <property type="component" value="Unassembled WGS sequence"/>
</dbReference>
<dbReference type="Pfam" id="PF26203">
    <property type="entry name" value="Cys1"/>
    <property type="match status" value="1"/>
</dbReference>
<dbReference type="InterPro" id="IPR058884">
    <property type="entry name" value="Cys1"/>
</dbReference>
<evidence type="ECO:0000313" key="2">
    <source>
        <dbReference type="Proteomes" id="UP000296049"/>
    </source>
</evidence>
<dbReference type="AlphaFoldDB" id="R0LI44"/>